<reference evidence="2 3" key="1">
    <citation type="submission" date="2019-12" db="EMBL/GenBank/DDBJ databases">
        <title>Shinella kummerowiae sp. nov., a symbiotic bacterium isolated from root nodules of the herbal legume Kummerowia stipulacea.</title>
        <authorList>
            <person name="Gao J."/>
        </authorList>
    </citation>
    <scope>NUCLEOTIDE SEQUENCE [LARGE SCALE GENOMIC DNA]</scope>
    <source>
        <strain evidence="2 3">CCBAU 25048</strain>
    </source>
</reference>
<name>A0A6N8SHZ0_9HYPH</name>
<accession>A0A6N8SHZ0</accession>
<protein>
    <submittedName>
        <fullName evidence="2">Uncharacterized protein</fullName>
    </submittedName>
</protein>
<evidence type="ECO:0000313" key="3">
    <source>
        <dbReference type="Proteomes" id="UP000435802"/>
    </source>
</evidence>
<comment type="caution">
    <text evidence="2">The sequence shown here is derived from an EMBL/GenBank/DDBJ whole genome shotgun (WGS) entry which is preliminary data.</text>
</comment>
<gene>
    <name evidence="2" type="ORF">GR138_26175</name>
</gene>
<proteinExistence type="predicted"/>
<dbReference type="OrthoDB" id="7917227at2"/>
<keyword evidence="3" id="KW-1185">Reference proteome</keyword>
<dbReference type="RefSeq" id="WP_119258565.1">
    <property type="nucleotide sequence ID" value="NZ_WUMK01000011.1"/>
</dbReference>
<feature type="region of interest" description="Disordered" evidence="1">
    <location>
        <begin position="1"/>
        <end position="22"/>
    </location>
</feature>
<organism evidence="2 3">
    <name type="scientific">Shinella kummerowiae</name>
    <dbReference type="NCBI Taxonomy" id="417745"/>
    <lineage>
        <taxon>Bacteria</taxon>
        <taxon>Pseudomonadati</taxon>
        <taxon>Pseudomonadota</taxon>
        <taxon>Alphaproteobacteria</taxon>
        <taxon>Hyphomicrobiales</taxon>
        <taxon>Rhizobiaceae</taxon>
        <taxon>Shinella</taxon>
    </lineage>
</organism>
<dbReference type="AlphaFoldDB" id="A0A6N8SHZ0"/>
<evidence type="ECO:0000313" key="2">
    <source>
        <dbReference type="EMBL" id="MXN48695.1"/>
    </source>
</evidence>
<dbReference type="Proteomes" id="UP000435802">
    <property type="component" value="Unassembled WGS sequence"/>
</dbReference>
<dbReference type="EMBL" id="WUMK01000011">
    <property type="protein sequence ID" value="MXN48695.1"/>
    <property type="molecule type" value="Genomic_DNA"/>
</dbReference>
<evidence type="ECO:0000256" key="1">
    <source>
        <dbReference type="SAM" id="MobiDB-lite"/>
    </source>
</evidence>
<sequence length="66" mass="7553">MTANSERFFKPTKTTADKKASETNSVAWRIIDQEAATREKKTEKLRALRLAKEVINPAPLPKLKRK</sequence>